<name>A0A0T6BGD7_9SCAR</name>
<dbReference type="InterPro" id="IPR050895">
    <property type="entry name" value="XK-related_scramblase"/>
</dbReference>
<evidence type="ECO:0000256" key="2">
    <source>
        <dbReference type="ARBA" id="ARBA00008789"/>
    </source>
</evidence>
<evidence type="ECO:0000256" key="1">
    <source>
        <dbReference type="ARBA" id="ARBA00004651"/>
    </source>
</evidence>
<dbReference type="GO" id="GO:0005886">
    <property type="term" value="C:plasma membrane"/>
    <property type="evidence" value="ECO:0007669"/>
    <property type="project" value="UniProtKB-SubCell"/>
</dbReference>
<dbReference type="GO" id="GO:1902742">
    <property type="term" value="P:apoptotic process involved in development"/>
    <property type="evidence" value="ECO:0007669"/>
    <property type="project" value="TreeGrafter"/>
</dbReference>
<feature type="transmembrane region" description="Helical" evidence="7">
    <location>
        <begin position="422"/>
        <end position="444"/>
    </location>
</feature>
<feature type="transmembrane region" description="Helical" evidence="7">
    <location>
        <begin position="367"/>
        <end position="384"/>
    </location>
</feature>
<evidence type="ECO:0000256" key="3">
    <source>
        <dbReference type="ARBA" id="ARBA00022475"/>
    </source>
</evidence>
<feature type="transmembrane region" description="Helical" evidence="7">
    <location>
        <begin position="396"/>
        <end position="415"/>
    </location>
</feature>
<keyword evidence="6 7" id="KW-0472">Membrane</keyword>
<feature type="signal peptide" evidence="8">
    <location>
        <begin position="1"/>
        <end position="22"/>
    </location>
</feature>
<protein>
    <recommendedName>
        <fullName evidence="7">XK-related protein</fullName>
    </recommendedName>
</protein>
<dbReference type="AlphaFoldDB" id="A0A0T6BGD7"/>
<keyword evidence="8" id="KW-0732">Signal</keyword>
<dbReference type="InterPro" id="IPR018629">
    <property type="entry name" value="XK-rel"/>
</dbReference>
<feature type="chain" id="PRO_5006668661" description="XK-related protein" evidence="8">
    <location>
        <begin position="23"/>
        <end position="500"/>
    </location>
</feature>
<sequence length="500" mass="58827">VWANYLIPSVIGCLLFILQTAADIGVVYSHFRENNPIWASLTISFLYCPVLGCLIWCTTSLELWPQIDGMGFENINWLLLKILQHVLFPVWGVWRYAEKIFWSIEALRNEDEEAREEALENVTAPRIIEFYFFLQAFLQSLPQILLQVHILMRYTLDMKLETVQAQTMSVVMNLIKVSIVTTLYQRFKTQKIGGKDYPWYKSEKYDIGRDSSVDVVDSVATRFRAGAPQRRRKRTTGIIYATRENAKRLKREYESRNNTPLPMYTRSLSQRRPSSDLYMLPTGIVDQDEVDAVFLNRETSVLDGPPRRVYKGADIDETDFPRLLREIKGLPEDDIVGKLIAFFWWFCFFIARILALVSFAYFYPGQIIWLVLVHFIICEAFLIYDVKTYVVKRHKAVFYIFVGLIYIFCIIEFMKKFKKTTFIYYGFFALVYVENFVTCLIWWFSNLESDEIQSDWWFRFIFISVIICTLFSLSSMIFYILINKPKKVVVDEELVEGNPL</sequence>
<accession>A0A0T6BGD7</accession>
<comment type="caution">
    <text evidence="9">The sequence shown here is derived from an EMBL/GenBank/DDBJ whole genome shotgun (WGS) entry which is preliminary data.</text>
</comment>
<keyword evidence="4 7" id="KW-0812">Transmembrane</keyword>
<comment type="similarity">
    <text evidence="2 7">Belongs to the XK family.</text>
</comment>
<dbReference type="EMBL" id="LJIG01000534">
    <property type="protein sequence ID" value="KRT86406.1"/>
    <property type="molecule type" value="Genomic_DNA"/>
</dbReference>
<evidence type="ECO:0000256" key="5">
    <source>
        <dbReference type="ARBA" id="ARBA00022989"/>
    </source>
</evidence>
<proteinExistence type="inferred from homology"/>
<feature type="transmembrane region" description="Helical" evidence="7">
    <location>
        <begin position="78"/>
        <end position="97"/>
    </location>
</feature>
<feature type="transmembrane region" description="Helical" evidence="7">
    <location>
        <begin position="342"/>
        <end position="362"/>
    </location>
</feature>
<dbReference type="GO" id="GO:0070782">
    <property type="term" value="P:phosphatidylserine exposure on apoptotic cell surface"/>
    <property type="evidence" value="ECO:0007669"/>
    <property type="project" value="TreeGrafter"/>
</dbReference>
<organism evidence="9 10">
    <name type="scientific">Oryctes borbonicus</name>
    <dbReference type="NCBI Taxonomy" id="1629725"/>
    <lineage>
        <taxon>Eukaryota</taxon>
        <taxon>Metazoa</taxon>
        <taxon>Ecdysozoa</taxon>
        <taxon>Arthropoda</taxon>
        <taxon>Hexapoda</taxon>
        <taxon>Insecta</taxon>
        <taxon>Pterygota</taxon>
        <taxon>Neoptera</taxon>
        <taxon>Endopterygota</taxon>
        <taxon>Coleoptera</taxon>
        <taxon>Polyphaga</taxon>
        <taxon>Scarabaeiformia</taxon>
        <taxon>Scarabaeidae</taxon>
        <taxon>Dynastinae</taxon>
        <taxon>Oryctes</taxon>
    </lineage>
</organism>
<reference evidence="9 10" key="1">
    <citation type="submission" date="2015-09" db="EMBL/GenBank/DDBJ databases">
        <title>Draft genome of the scarab beetle Oryctes borbonicus.</title>
        <authorList>
            <person name="Meyer J.M."/>
            <person name="Markov G.V."/>
            <person name="Baskaran P."/>
            <person name="Herrmann M."/>
            <person name="Sommer R.J."/>
            <person name="Roedelsperger C."/>
        </authorList>
    </citation>
    <scope>NUCLEOTIDE SEQUENCE [LARGE SCALE GENOMIC DNA]</scope>
    <source>
        <strain evidence="9">OB123</strain>
        <tissue evidence="9">Whole animal</tissue>
    </source>
</reference>
<dbReference type="Pfam" id="PF09815">
    <property type="entry name" value="XK-related"/>
    <property type="match status" value="2"/>
</dbReference>
<dbReference type="Proteomes" id="UP000051574">
    <property type="component" value="Unassembled WGS sequence"/>
</dbReference>
<evidence type="ECO:0000256" key="4">
    <source>
        <dbReference type="ARBA" id="ARBA00022692"/>
    </source>
</evidence>
<evidence type="ECO:0000256" key="6">
    <source>
        <dbReference type="ARBA" id="ARBA00023136"/>
    </source>
</evidence>
<dbReference type="GO" id="GO:0043652">
    <property type="term" value="P:engulfment of apoptotic cell"/>
    <property type="evidence" value="ECO:0007669"/>
    <property type="project" value="TreeGrafter"/>
</dbReference>
<gene>
    <name evidence="9" type="ORF">AMK59_160</name>
</gene>
<keyword evidence="5 7" id="KW-1133">Transmembrane helix</keyword>
<evidence type="ECO:0000313" key="9">
    <source>
        <dbReference type="EMBL" id="KRT86406.1"/>
    </source>
</evidence>
<keyword evidence="10" id="KW-1185">Reference proteome</keyword>
<dbReference type="PANTHER" id="PTHR16024">
    <property type="entry name" value="XK-RELATED PROTEIN"/>
    <property type="match status" value="1"/>
</dbReference>
<feature type="non-terminal residue" evidence="9">
    <location>
        <position position="1"/>
    </location>
</feature>
<comment type="subcellular location">
    <subcellularLocation>
        <location evidence="1">Cell membrane</location>
        <topology evidence="1">Multi-pass membrane protein</topology>
    </subcellularLocation>
    <subcellularLocation>
        <location evidence="7">Membrane</location>
        <topology evidence="7">Multi-pass membrane protein</topology>
    </subcellularLocation>
</comment>
<evidence type="ECO:0000313" key="10">
    <source>
        <dbReference type="Proteomes" id="UP000051574"/>
    </source>
</evidence>
<evidence type="ECO:0000256" key="8">
    <source>
        <dbReference type="SAM" id="SignalP"/>
    </source>
</evidence>
<dbReference type="OrthoDB" id="8190653at2759"/>
<keyword evidence="3" id="KW-1003">Cell membrane</keyword>
<evidence type="ECO:0000256" key="7">
    <source>
        <dbReference type="RuleBase" id="RU910716"/>
    </source>
</evidence>
<feature type="transmembrane region" description="Helical" evidence="7">
    <location>
        <begin position="456"/>
        <end position="482"/>
    </location>
</feature>
<feature type="transmembrane region" description="Helical" evidence="7">
    <location>
        <begin position="37"/>
        <end position="57"/>
    </location>
</feature>
<dbReference type="PANTHER" id="PTHR16024:SF27">
    <property type="entry name" value="XK-RELATED PROTEIN"/>
    <property type="match status" value="1"/>
</dbReference>